<feature type="transmembrane region" description="Helical" evidence="1">
    <location>
        <begin position="123"/>
        <end position="143"/>
    </location>
</feature>
<dbReference type="InterPro" id="IPR019557">
    <property type="entry name" value="AminoTfrase-like_pln_mobile"/>
</dbReference>
<keyword evidence="4" id="KW-1185">Reference proteome</keyword>
<keyword evidence="1" id="KW-1133">Transmembrane helix</keyword>
<sequence>MTTIGRSWNDKPNIKANSNFTQDMGWSFWLGGLPIIGTFYDEALPSNTILYDSSNYPPCLRELLDITCLYKPSLPFGEWINQFIEKTRDAEDINILSNKSHDLHIRGQLESFGYKRREGISHLGYLAGFLACWLCGFVLPSSWGDLVRAEVIPMACNMSQGTSYNLPVPVLAHLYSQLGRFASMEEPWETTSASSLSVPLRMDCEALS</sequence>
<evidence type="ECO:0000313" key="3">
    <source>
        <dbReference type="EMBL" id="KAK2994255.1"/>
    </source>
</evidence>
<evidence type="ECO:0000259" key="2">
    <source>
        <dbReference type="Pfam" id="PF10536"/>
    </source>
</evidence>
<protein>
    <recommendedName>
        <fullName evidence="2">Aminotransferase-like plant mobile domain-containing protein</fullName>
    </recommendedName>
</protein>
<dbReference type="Proteomes" id="UP001187471">
    <property type="component" value="Unassembled WGS sequence"/>
</dbReference>
<feature type="domain" description="Aminotransferase-like plant mobile" evidence="2">
    <location>
        <begin position="127"/>
        <end position="184"/>
    </location>
</feature>
<evidence type="ECO:0000313" key="4">
    <source>
        <dbReference type="Proteomes" id="UP001187471"/>
    </source>
</evidence>
<proteinExistence type="predicted"/>
<comment type="caution">
    <text evidence="3">The sequence shown here is derived from an EMBL/GenBank/DDBJ whole genome shotgun (WGS) entry which is preliminary data.</text>
</comment>
<dbReference type="AlphaFoldDB" id="A0AA88SM14"/>
<gene>
    <name evidence="3" type="ORF">RJ640_008172</name>
</gene>
<keyword evidence="1" id="KW-0812">Transmembrane</keyword>
<accession>A0AA88SM14</accession>
<evidence type="ECO:0000256" key="1">
    <source>
        <dbReference type="SAM" id="Phobius"/>
    </source>
</evidence>
<organism evidence="3 4">
    <name type="scientific">Escallonia rubra</name>
    <dbReference type="NCBI Taxonomy" id="112253"/>
    <lineage>
        <taxon>Eukaryota</taxon>
        <taxon>Viridiplantae</taxon>
        <taxon>Streptophyta</taxon>
        <taxon>Embryophyta</taxon>
        <taxon>Tracheophyta</taxon>
        <taxon>Spermatophyta</taxon>
        <taxon>Magnoliopsida</taxon>
        <taxon>eudicotyledons</taxon>
        <taxon>Gunneridae</taxon>
        <taxon>Pentapetalae</taxon>
        <taxon>asterids</taxon>
        <taxon>campanulids</taxon>
        <taxon>Escalloniales</taxon>
        <taxon>Escalloniaceae</taxon>
        <taxon>Escallonia</taxon>
    </lineage>
</organism>
<reference evidence="3" key="1">
    <citation type="submission" date="2022-12" db="EMBL/GenBank/DDBJ databases">
        <title>Draft genome assemblies for two species of Escallonia (Escalloniales).</title>
        <authorList>
            <person name="Chanderbali A."/>
            <person name="Dervinis C."/>
            <person name="Anghel I."/>
            <person name="Soltis D."/>
            <person name="Soltis P."/>
            <person name="Zapata F."/>
        </authorList>
    </citation>
    <scope>NUCLEOTIDE SEQUENCE</scope>
    <source>
        <strain evidence="3">UCBG92.1500</strain>
        <tissue evidence="3">Leaf</tissue>
    </source>
</reference>
<dbReference type="Pfam" id="PF10536">
    <property type="entry name" value="PMD"/>
    <property type="match status" value="1"/>
</dbReference>
<dbReference type="EMBL" id="JAVXUO010000221">
    <property type="protein sequence ID" value="KAK2994255.1"/>
    <property type="molecule type" value="Genomic_DNA"/>
</dbReference>
<keyword evidence="1" id="KW-0472">Membrane</keyword>
<name>A0AA88SM14_9ASTE</name>